<accession>A0A9D1LCA7</accession>
<evidence type="ECO:0000313" key="2">
    <source>
        <dbReference type="Proteomes" id="UP000824071"/>
    </source>
</evidence>
<evidence type="ECO:0000313" key="1">
    <source>
        <dbReference type="EMBL" id="HIU35323.1"/>
    </source>
</evidence>
<dbReference type="EMBL" id="DVMW01000016">
    <property type="protein sequence ID" value="HIU35323.1"/>
    <property type="molecule type" value="Genomic_DNA"/>
</dbReference>
<gene>
    <name evidence="1" type="ORF">IAC53_01775</name>
</gene>
<reference evidence="1" key="1">
    <citation type="submission" date="2020-10" db="EMBL/GenBank/DDBJ databases">
        <authorList>
            <person name="Gilroy R."/>
        </authorList>
    </citation>
    <scope>NUCLEOTIDE SEQUENCE</scope>
    <source>
        <strain evidence="1">ChiGjej1B1-19959</strain>
    </source>
</reference>
<dbReference type="AlphaFoldDB" id="A0A9D1LCA7"/>
<name>A0A9D1LCA7_9FIRM</name>
<dbReference type="Proteomes" id="UP000824071">
    <property type="component" value="Unassembled WGS sequence"/>
</dbReference>
<organism evidence="1 2">
    <name type="scientific">Candidatus Fimenecus excrementigallinarum</name>
    <dbReference type="NCBI Taxonomy" id="2840816"/>
    <lineage>
        <taxon>Bacteria</taxon>
        <taxon>Bacillati</taxon>
        <taxon>Bacillota</taxon>
        <taxon>Clostridia</taxon>
        <taxon>Candidatus Fimenecus</taxon>
    </lineage>
</organism>
<protein>
    <submittedName>
        <fullName evidence="1">Uncharacterized protein</fullName>
    </submittedName>
</protein>
<reference evidence="1" key="2">
    <citation type="journal article" date="2021" name="PeerJ">
        <title>Extensive microbial diversity within the chicken gut microbiome revealed by metagenomics and culture.</title>
        <authorList>
            <person name="Gilroy R."/>
            <person name="Ravi A."/>
            <person name="Getino M."/>
            <person name="Pursley I."/>
            <person name="Horton D.L."/>
            <person name="Alikhan N.F."/>
            <person name="Baker D."/>
            <person name="Gharbi K."/>
            <person name="Hall N."/>
            <person name="Watson M."/>
            <person name="Adriaenssens E.M."/>
            <person name="Foster-Nyarko E."/>
            <person name="Jarju S."/>
            <person name="Secka A."/>
            <person name="Antonio M."/>
            <person name="Oren A."/>
            <person name="Chaudhuri R.R."/>
            <person name="La Ragione R."/>
            <person name="Hildebrand F."/>
            <person name="Pallen M.J."/>
        </authorList>
    </citation>
    <scope>NUCLEOTIDE SEQUENCE</scope>
    <source>
        <strain evidence="1">ChiGjej1B1-19959</strain>
    </source>
</reference>
<comment type="caution">
    <text evidence="1">The sequence shown here is derived from an EMBL/GenBank/DDBJ whole genome shotgun (WGS) entry which is preliminary data.</text>
</comment>
<sequence length="269" mass="30164">MAKKTKKAAPEVVEKDMTTARFDKGYAIAAFLLIVAFLASVSAAYFHSRYLMFYPEKVAEQYCSSAIVLKDDFNSLKYTSLIQNLYLGDYFRENYIRPRLAEGESVTERTPEEQGELMDKMDEIMFAYYADIIASNTDKTLDSVLTLYVDKYVETYEAVFGEPAYASVEDDLVTCFEAGVSAYSEANALDAENETVEVRKTYSDEEVAAYRAGLSEDARAEYARFGLSPDAVEGVCETQFSYTVGGEVFNVPCTLIKVGMQWYVDVTAL</sequence>
<proteinExistence type="predicted"/>